<feature type="region of interest" description="Disordered" evidence="2">
    <location>
        <begin position="427"/>
        <end position="455"/>
    </location>
</feature>
<dbReference type="GO" id="GO:0008270">
    <property type="term" value="F:zinc ion binding"/>
    <property type="evidence" value="ECO:0007669"/>
    <property type="project" value="UniProtKB-KW"/>
</dbReference>
<dbReference type="InterPro" id="IPR025558">
    <property type="entry name" value="DUF4283"/>
</dbReference>
<feature type="region of interest" description="Disordered" evidence="2">
    <location>
        <begin position="594"/>
        <end position="628"/>
    </location>
</feature>
<organism evidence="4 5">
    <name type="scientific">Quercus suber</name>
    <name type="common">Cork oak</name>
    <dbReference type="NCBI Taxonomy" id="58331"/>
    <lineage>
        <taxon>Eukaryota</taxon>
        <taxon>Viridiplantae</taxon>
        <taxon>Streptophyta</taxon>
        <taxon>Embryophyta</taxon>
        <taxon>Tracheophyta</taxon>
        <taxon>Spermatophyta</taxon>
        <taxon>Magnoliopsida</taxon>
        <taxon>eudicotyledons</taxon>
        <taxon>Gunneridae</taxon>
        <taxon>Pentapetalae</taxon>
        <taxon>rosids</taxon>
        <taxon>fabids</taxon>
        <taxon>Fagales</taxon>
        <taxon>Fagaceae</taxon>
        <taxon>Quercus</taxon>
    </lineage>
</organism>
<evidence type="ECO:0000259" key="3">
    <source>
        <dbReference type="PROSITE" id="PS50158"/>
    </source>
</evidence>
<feature type="region of interest" description="Disordered" evidence="2">
    <location>
        <begin position="1"/>
        <end position="48"/>
    </location>
</feature>
<dbReference type="PROSITE" id="PS50158">
    <property type="entry name" value="ZF_CCHC"/>
    <property type="match status" value="1"/>
</dbReference>
<protein>
    <recommendedName>
        <fullName evidence="3">CCHC-type domain-containing protein</fullName>
    </recommendedName>
</protein>
<feature type="compositionally biased region" description="Basic and acidic residues" evidence="2">
    <location>
        <begin position="15"/>
        <end position="33"/>
    </location>
</feature>
<name>A0AAW0IMY8_QUESU</name>
<feature type="compositionally biased region" description="Basic residues" evidence="2">
    <location>
        <begin position="345"/>
        <end position="354"/>
    </location>
</feature>
<evidence type="ECO:0000256" key="2">
    <source>
        <dbReference type="SAM" id="MobiDB-lite"/>
    </source>
</evidence>
<gene>
    <name evidence="4" type="ORF">CFP56_001118</name>
</gene>
<dbReference type="PANTHER" id="PTHR31286:SF99">
    <property type="entry name" value="DUF4283 DOMAIN-CONTAINING PROTEIN"/>
    <property type="match status" value="1"/>
</dbReference>
<reference evidence="4 5" key="1">
    <citation type="journal article" date="2018" name="Sci. Data">
        <title>The draft genome sequence of cork oak.</title>
        <authorList>
            <person name="Ramos A.M."/>
            <person name="Usie A."/>
            <person name="Barbosa P."/>
            <person name="Barros P.M."/>
            <person name="Capote T."/>
            <person name="Chaves I."/>
            <person name="Simoes F."/>
            <person name="Abreu I."/>
            <person name="Carrasquinho I."/>
            <person name="Faro C."/>
            <person name="Guimaraes J.B."/>
            <person name="Mendonca D."/>
            <person name="Nobrega F."/>
            <person name="Rodrigues L."/>
            <person name="Saibo N.J.M."/>
            <person name="Varela M.C."/>
            <person name="Egas C."/>
            <person name="Matos J."/>
            <person name="Miguel C.M."/>
            <person name="Oliveira M.M."/>
            <person name="Ricardo C.P."/>
            <person name="Goncalves S."/>
        </authorList>
    </citation>
    <scope>NUCLEOTIDE SEQUENCE [LARGE SCALE GENOMIC DNA]</scope>
    <source>
        <strain evidence="5">cv. HL8</strain>
    </source>
</reference>
<accession>A0AAW0IMY8</accession>
<dbReference type="GO" id="GO:0003676">
    <property type="term" value="F:nucleic acid binding"/>
    <property type="evidence" value="ECO:0007669"/>
    <property type="project" value="InterPro"/>
</dbReference>
<feature type="compositionally biased region" description="Basic and acidic residues" evidence="2">
    <location>
        <begin position="378"/>
        <end position="402"/>
    </location>
</feature>
<dbReference type="EMBL" id="PKMF04000980">
    <property type="protein sequence ID" value="KAK7815752.1"/>
    <property type="molecule type" value="Genomic_DNA"/>
</dbReference>
<proteinExistence type="predicted"/>
<sequence>MTERSRSLSLEEENELARSTKKVKDSHNGDPADRNNLPGGTSSSSKLSFRDKLVGDIPGAYSQAFDFSDHMEAESESDEETEDICEGMAAIRLSRETKQRIRAPWTKALIVKVFGRKVGYNFLHAKLMGLWKPAGRIDMVDLGRDFFLLRFSLMEDLELVLKKGPWFIGEHFLSIRKWEANFKPSEAQVPSVALWVRLYELPIEYYEAEILRQVGRALGTVLRVDTHTATKARGQYARICVQVDVSKPLITSIRIGQRNQPVAYEGVSKLCFSCGRIGHRKETCQYTIKPPSPPPKDPKALNDAEVTGQMPAMSETRTEVQNEDQSALDRVDSDASFGPWMVVSRKKNDHKGARRNSPNSLPGNGKSQHQGKSIEPLESSRVKKDWAGPSKAKESDGKRKAQPDMFTSPTVSFSSLVEQSPTFSCGFVSTGSTPKTIESVGQTSKNLNNPKSKSCSVKGKKEIARNREILSASNSAASDKATPIIDISEKTSFSSHSDWSTSISKLRSEPNSEFKFGAKPDNKVGDQRGRVICGDTDWEKKQSLSIEITHGSVQSVDAAMSTEHSLGIPAIDSIRVGTVGRSVVDNISQHSRVGRVDCEANAGQRPDERNGEDDRMDSDGGSEIPTSN</sequence>
<dbReference type="InterPro" id="IPR040256">
    <property type="entry name" value="At4g02000-like"/>
</dbReference>
<feature type="domain" description="CCHC-type" evidence="3">
    <location>
        <begin position="271"/>
        <end position="284"/>
    </location>
</feature>
<comment type="caution">
    <text evidence="4">The sequence shown here is derived from an EMBL/GenBank/DDBJ whole genome shotgun (WGS) entry which is preliminary data.</text>
</comment>
<dbReference type="Pfam" id="PF14111">
    <property type="entry name" value="DUF4283"/>
    <property type="match status" value="1"/>
</dbReference>
<keyword evidence="1" id="KW-0863">Zinc-finger</keyword>
<dbReference type="PANTHER" id="PTHR31286">
    <property type="entry name" value="GLYCINE-RICH CELL WALL STRUCTURAL PROTEIN 1.8-LIKE"/>
    <property type="match status" value="1"/>
</dbReference>
<feature type="region of interest" description="Disordered" evidence="2">
    <location>
        <begin position="313"/>
        <end position="333"/>
    </location>
</feature>
<keyword evidence="5" id="KW-1185">Reference proteome</keyword>
<dbReference type="AlphaFoldDB" id="A0AAW0IMY8"/>
<evidence type="ECO:0000313" key="5">
    <source>
        <dbReference type="Proteomes" id="UP000237347"/>
    </source>
</evidence>
<feature type="compositionally biased region" description="Polar residues" evidence="2">
    <location>
        <begin position="356"/>
        <end position="371"/>
    </location>
</feature>
<feature type="region of interest" description="Disordered" evidence="2">
    <location>
        <begin position="345"/>
        <end position="408"/>
    </location>
</feature>
<keyword evidence="1" id="KW-0479">Metal-binding</keyword>
<dbReference type="Gramene" id="rna-CFP56_71635">
    <property type="protein sequence ID" value="cds-POF08359.1"/>
    <property type="gene ID" value="gene-CFP56_71635"/>
</dbReference>
<dbReference type="InterPro" id="IPR001878">
    <property type="entry name" value="Znf_CCHC"/>
</dbReference>
<evidence type="ECO:0000313" key="4">
    <source>
        <dbReference type="EMBL" id="KAK7815752.1"/>
    </source>
</evidence>
<keyword evidence="1" id="KW-0862">Zinc</keyword>
<feature type="compositionally biased region" description="Polar residues" evidence="2">
    <location>
        <begin position="38"/>
        <end position="47"/>
    </location>
</feature>
<evidence type="ECO:0000256" key="1">
    <source>
        <dbReference type="PROSITE-ProRule" id="PRU00047"/>
    </source>
</evidence>
<dbReference type="Proteomes" id="UP000237347">
    <property type="component" value="Unassembled WGS sequence"/>
</dbReference>